<organism evidence="4 5">
    <name type="scientific">Hyphobacterium marinum</name>
    <dbReference type="NCBI Taxonomy" id="3116574"/>
    <lineage>
        <taxon>Bacteria</taxon>
        <taxon>Pseudomonadati</taxon>
        <taxon>Pseudomonadota</taxon>
        <taxon>Alphaproteobacteria</taxon>
        <taxon>Maricaulales</taxon>
        <taxon>Maricaulaceae</taxon>
        <taxon>Hyphobacterium</taxon>
    </lineage>
</organism>
<dbReference type="EC" id="3.2.2.n1" evidence="3"/>
<keyword evidence="3" id="KW-0378">Hydrolase</keyword>
<evidence type="ECO:0000313" key="5">
    <source>
        <dbReference type="Proteomes" id="UP001310692"/>
    </source>
</evidence>
<dbReference type="PANTHER" id="PTHR31223">
    <property type="entry name" value="LOG FAMILY PROTEIN YJL055W"/>
    <property type="match status" value="1"/>
</dbReference>
<sequence length="189" mass="19841">MAKLWSIGVFCGSAKGASQTYADGAKAAGEAIARAGARLVYGGGDVGLMGIAAQSALDLDGPVLGVIPEFMIKHEGLLEKAETRIVTTMSTRKNILINESDAFLILPGGVGTLEEIFDVLSRNRLGLQKKPVAFLNVGGFWDPVFSLLQRTEQEGFTPPGFSGEVLIETDASTAVRHLMSELGDSGDAA</sequence>
<dbReference type="PANTHER" id="PTHR31223:SF70">
    <property type="entry name" value="LOG FAMILY PROTEIN YJL055W"/>
    <property type="match status" value="1"/>
</dbReference>
<evidence type="ECO:0000256" key="1">
    <source>
        <dbReference type="ARBA" id="ARBA00000274"/>
    </source>
</evidence>
<dbReference type="Pfam" id="PF03641">
    <property type="entry name" value="Lysine_decarbox"/>
    <property type="match status" value="1"/>
</dbReference>
<accession>A0ABU7M1Q5</accession>
<evidence type="ECO:0000256" key="2">
    <source>
        <dbReference type="ARBA" id="ARBA00006763"/>
    </source>
</evidence>
<dbReference type="EMBL" id="JAZDRO010000007">
    <property type="protein sequence ID" value="MEE2567601.1"/>
    <property type="molecule type" value="Genomic_DNA"/>
</dbReference>
<dbReference type="InterPro" id="IPR005269">
    <property type="entry name" value="LOG"/>
</dbReference>
<evidence type="ECO:0000256" key="3">
    <source>
        <dbReference type="RuleBase" id="RU363015"/>
    </source>
</evidence>
<name>A0ABU7M1Q5_9PROT</name>
<keyword evidence="5" id="KW-1185">Reference proteome</keyword>
<gene>
    <name evidence="4" type="ORF">V0U35_13020</name>
</gene>
<protein>
    <recommendedName>
        <fullName evidence="3">Cytokinin riboside 5'-monophosphate phosphoribohydrolase</fullName>
        <ecNumber evidence="3">3.2.2.n1</ecNumber>
    </recommendedName>
</protein>
<comment type="caution">
    <text evidence="4">The sequence shown here is derived from an EMBL/GenBank/DDBJ whole genome shotgun (WGS) entry which is preliminary data.</text>
</comment>
<keyword evidence="3" id="KW-0203">Cytokinin biosynthesis</keyword>
<dbReference type="Proteomes" id="UP001310692">
    <property type="component" value="Unassembled WGS sequence"/>
</dbReference>
<dbReference type="SUPFAM" id="SSF102405">
    <property type="entry name" value="MCP/YpsA-like"/>
    <property type="match status" value="1"/>
</dbReference>
<comment type="similarity">
    <text evidence="2 3">Belongs to the LOG family.</text>
</comment>
<dbReference type="Gene3D" id="3.40.50.450">
    <property type="match status" value="1"/>
</dbReference>
<dbReference type="InterPro" id="IPR031100">
    <property type="entry name" value="LOG_fam"/>
</dbReference>
<proteinExistence type="inferred from homology"/>
<dbReference type="NCBIfam" id="TIGR00730">
    <property type="entry name" value="Rossman fold protein, TIGR00730 family"/>
    <property type="match status" value="1"/>
</dbReference>
<evidence type="ECO:0000313" key="4">
    <source>
        <dbReference type="EMBL" id="MEE2567601.1"/>
    </source>
</evidence>
<reference evidence="4 5" key="1">
    <citation type="submission" date="2024-01" db="EMBL/GenBank/DDBJ databases">
        <title>Hyphobacterium bacterium isolated from marine sediment.</title>
        <authorList>
            <person name="Zhao S."/>
        </authorList>
    </citation>
    <scope>NUCLEOTIDE SEQUENCE [LARGE SCALE GENOMIC DNA]</scope>
    <source>
        <strain evidence="4 5">Y60-23</strain>
    </source>
</reference>
<comment type="catalytic activity">
    <reaction evidence="1">
        <text>AMP + H2O = D-ribose 5-phosphate + adenine</text>
        <dbReference type="Rhea" id="RHEA:20129"/>
        <dbReference type="ChEBI" id="CHEBI:15377"/>
        <dbReference type="ChEBI" id="CHEBI:16708"/>
        <dbReference type="ChEBI" id="CHEBI:78346"/>
        <dbReference type="ChEBI" id="CHEBI:456215"/>
        <dbReference type="EC" id="3.2.2.4"/>
    </reaction>
</comment>
<dbReference type="RefSeq" id="WP_330197170.1">
    <property type="nucleotide sequence ID" value="NZ_JAZDRO010000007.1"/>
</dbReference>